<evidence type="ECO:0000313" key="2">
    <source>
        <dbReference type="Proteomes" id="UP000233766"/>
    </source>
</evidence>
<dbReference type="Proteomes" id="UP000233766">
    <property type="component" value="Unassembled WGS sequence"/>
</dbReference>
<reference evidence="1 2" key="1">
    <citation type="submission" date="2017-12" db="EMBL/GenBank/DDBJ databases">
        <title>Sequencing the genomes of 1000 Actinobacteria strains.</title>
        <authorList>
            <person name="Klenk H.-P."/>
        </authorList>
    </citation>
    <scope>NUCLEOTIDE SEQUENCE [LARGE SCALE GENOMIC DNA]</scope>
    <source>
        <strain evidence="1 2">DSM 44489</strain>
    </source>
</reference>
<name>A0A2N3VIY6_9NOCA</name>
<dbReference type="Gene3D" id="1.10.600.10">
    <property type="entry name" value="Farnesyl Diphosphate Synthase"/>
    <property type="match status" value="1"/>
</dbReference>
<organism evidence="1 2">
    <name type="scientific">Nocardia fluminea</name>
    <dbReference type="NCBI Taxonomy" id="134984"/>
    <lineage>
        <taxon>Bacteria</taxon>
        <taxon>Bacillati</taxon>
        <taxon>Actinomycetota</taxon>
        <taxon>Actinomycetes</taxon>
        <taxon>Mycobacteriales</taxon>
        <taxon>Nocardiaceae</taxon>
        <taxon>Nocardia</taxon>
    </lineage>
</organism>
<dbReference type="EMBL" id="PJMW01000002">
    <property type="protein sequence ID" value="PKV81573.1"/>
    <property type="molecule type" value="Genomic_DNA"/>
</dbReference>
<evidence type="ECO:0000313" key="1">
    <source>
        <dbReference type="EMBL" id="PKV81573.1"/>
    </source>
</evidence>
<dbReference type="RefSeq" id="WP_101467275.1">
    <property type="nucleotide sequence ID" value="NZ_PJMW01000002.1"/>
</dbReference>
<comment type="caution">
    <text evidence="1">The sequence shown here is derived from an EMBL/GenBank/DDBJ whole genome shotgun (WGS) entry which is preliminary data.</text>
</comment>
<accession>A0A2N3VIY6</accession>
<dbReference type="InterPro" id="IPR008949">
    <property type="entry name" value="Isoprenoid_synthase_dom_sf"/>
</dbReference>
<dbReference type="AlphaFoldDB" id="A0A2N3VIY6"/>
<dbReference type="OrthoDB" id="4510023at2"/>
<protein>
    <submittedName>
        <fullName evidence="1">Uncharacterized protein</fullName>
    </submittedName>
</protein>
<gene>
    <name evidence="1" type="ORF">ATK86_6042</name>
</gene>
<keyword evidence="2" id="KW-1185">Reference proteome</keyword>
<sequence length="420" mass="44145">MSTARFPLLIRGLRNLRRAPDLDALRAARSPSELAALALIPAGRNLGIAVGLLPAALRAEATAALLACRVLDAFEDLSDRAVAAGAVLAAADYLNGTSDTLPQALPALEGKIRDSEAVDRVLAERIADIRALLAALPEQGRERVGQVLTDVGRVMARNIDAPLTRVAYSEGVLGRITHYACALVAEDVLPEADLRELTGCVAVIAQSANDLRDNEFAIYGAADREELTRMVMLRQLTPALGGFALLAKLGPGTPSLGARAAMAYMTITTSAFLCGAVDAPAAFRRPVAAATLAAASSVYWTKMLERVRRSGDAAIHQMLDASPDFTTGSASASQVLGAGDLASTETSLMPLIVDTTFALVHTLPEGRLTGELSDSAIRTMMIADHLAFGAMERVPSHEPDAIRALATRLQLAALDNSSHP</sequence>
<proteinExistence type="predicted"/>